<evidence type="ECO:0000259" key="8">
    <source>
        <dbReference type="PROSITE" id="PS51007"/>
    </source>
</evidence>
<reference evidence="9 10" key="1">
    <citation type="submission" date="2022-07" db="EMBL/GenBank/DDBJ databases">
        <authorList>
            <person name="Xamxidin M."/>
            <person name="Wu M."/>
        </authorList>
    </citation>
    <scope>NUCLEOTIDE SEQUENCE [LARGE SCALE GENOMIC DNA]</scope>
    <source>
        <strain evidence="9 10">NBRC 111650</strain>
    </source>
</reference>
<dbReference type="InterPro" id="IPR009056">
    <property type="entry name" value="Cyt_c-like_dom"/>
</dbReference>
<evidence type="ECO:0000313" key="10">
    <source>
        <dbReference type="Proteomes" id="UP001204142"/>
    </source>
</evidence>
<keyword evidence="1" id="KW-0813">Transport</keyword>
<evidence type="ECO:0000256" key="6">
    <source>
        <dbReference type="PROSITE-ProRule" id="PRU00433"/>
    </source>
</evidence>
<dbReference type="PANTHER" id="PTHR33751">
    <property type="entry name" value="CBB3-TYPE CYTOCHROME C OXIDASE SUBUNIT FIXP"/>
    <property type="match status" value="1"/>
</dbReference>
<evidence type="ECO:0000256" key="2">
    <source>
        <dbReference type="ARBA" id="ARBA00022617"/>
    </source>
</evidence>
<evidence type="ECO:0000256" key="7">
    <source>
        <dbReference type="SAM" id="SignalP"/>
    </source>
</evidence>
<gene>
    <name evidence="9" type="ORF">NQT62_07920</name>
</gene>
<proteinExistence type="predicted"/>
<dbReference type="InterPro" id="IPR050597">
    <property type="entry name" value="Cytochrome_c_Oxidase_Subunit"/>
</dbReference>
<accession>A0ABT1WFQ3</accession>
<dbReference type="EMBL" id="JANIGO010000002">
    <property type="protein sequence ID" value="MCQ8896359.1"/>
    <property type="molecule type" value="Genomic_DNA"/>
</dbReference>
<evidence type="ECO:0000313" key="9">
    <source>
        <dbReference type="EMBL" id="MCQ8896359.1"/>
    </source>
</evidence>
<name>A0ABT1WFQ3_9BURK</name>
<dbReference type="Proteomes" id="UP001204142">
    <property type="component" value="Unassembled WGS sequence"/>
</dbReference>
<evidence type="ECO:0000256" key="5">
    <source>
        <dbReference type="ARBA" id="ARBA00023004"/>
    </source>
</evidence>
<sequence length="109" mass="11290">MSSAARALAAGGLLAVCFAAPAQAVEGNAKAAESKNSMCIGCHGIPGYKASFPTVYSVPYIGGQNAKYIEAALQGYKKGDRSHPTMRGIAETLTDQDIADLAAYYSQAK</sequence>
<dbReference type="SUPFAM" id="SSF46626">
    <property type="entry name" value="Cytochrome c"/>
    <property type="match status" value="1"/>
</dbReference>
<feature type="signal peptide" evidence="7">
    <location>
        <begin position="1"/>
        <end position="24"/>
    </location>
</feature>
<protein>
    <submittedName>
        <fullName evidence="9">Cytochrome c</fullName>
    </submittedName>
</protein>
<keyword evidence="3 6" id="KW-0479">Metal-binding</keyword>
<organism evidence="9 10">
    <name type="scientific">Limnobacter humi</name>
    <dbReference type="NCBI Taxonomy" id="1778671"/>
    <lineage>
        <taxon>Bacteria</taxon>
        <taxon>Pseudomonadati</taxon>
        <taxon>Pseudomonadota</taxon>
        <taxon>Betaproteobacteria</taxon>
        <taxon>Burkholderiales</taxon>
        <taxon>Burkholderiaceae</taxon>
        <taxon>Limnobacter</taxon>
    </lineage>
</organism>
<keyword evidence="2 6" id="KW-0349">Heme</keyword>
<dbReference type="RefSeq" id="WP_256764437.1">
    <property type="nucleotide sequence ID" value="NZ_JANIGO010000002.1"/>
</dbReference>
<keyword evidence="7" id="KW-0732">Signal</keyword>
<comment type="caution">
    <text evidence="9">The sequence shown here is derived from an EMBL/GenBank/DDBJ whole genome shotgun (WGS) entry which is preliminary data.</text>
</comment>
<feature type="chain" id="PRO_5047529536" evidence="7">
    <location>
        <begin position="25"/>
        <end position="109"/>
    </location>
</feature>
<dbReference type="InterPro" id="IPR036909">
    <property type="entry name" value="Cyt_c-like_dom_sf"/>
</dbReference>
<evidence type="ECO:0000256" key="1">
    <source>
        <dbReference type="ARBA" id="ARBA00022448"/>
    </source>
</evidence>
<feature type="domain" description="Cytochrome c" evidence="8">
    <location>
        <begin position="22"/>
        <end position="109"/>
    </location>
</feature>
<keyword evidence="5 6" id="KW-0408">Iron</keyword>
<dbReference type="PANTHER" id="PTHR33751:SF9">
    <property type="entry name" value="CYTOCHROME C4"/>
    <property type="match status" value="1"/>
</dbReference>
<evidence type="ECO:0000256" key="3">
    <source>
        <dbReference type="ARBA" id="ARBA00022723"/>
    </source>
</evidence>
<evidence type="ECO:0000256" key="4">
    <source>
        <dbReference type="ARBA" id="ARBA00022982"/>
    </source>
</evidence>
<dbReference type="Pfam" id="PF00034">
    <property type="entry name" value="Cytochrom_C"/>
    <property type="match status" value="1"/>
</dbReference>
<keyword evidence="10" id="KW-1185">Reference proteome</keyword>
<keyword evidence="4" id="KW-0249">Electron transport</keyword>
<dbReference type="PROSITE" id="PS51007">
    <property type="entry name" value="CYTC"/>
    <property type="match status" value="1"/>
</dbReference>
<dbReference type="Gene3D" id="1.10.760.10">
    <property type="entry name" value="Cytochrome c-like domain"/>
    <property type="match status" value="1"/>
</dbReference>